<dbReference type="Gene3D" id="3.10.580.10">
    <property type="entry name" value="CBS-domain"/>
    <property type="match status" value="1"/>
</dbReference>
<reference evidence="2" key="1">
    <citation type="submission" date="2020-12" db="EMBL/GenBank/DDBJ databases">
        <title>Burkholderia cepacia complex in Mexico.</title>
        <authorList>
            <person name="Estrada P."/>
        </authorList>
    </citation>
    <scope>NUCLEOTIDE SEQUENCE</scope>
    <source>
        <strain evidence="2">871</strain>
    </source>
</reference>
<evidence type="ECO:0000259" key="1">
    <source>
        <dbReference type="Pfam" id="PF00571"/>
    </source>
</evidence>
<dbReference type="EMBL" id="JAEDXG010000061">
    <property type="protein sequence ID" value="MBH9702152.1"/>
    <property type="molecule type" value="Genomic_DNA"/>
</dbReference>
<feature type="domain" description="CBS" evidence="1">
    <location>
        <begin position="5"/>
        <end position="40"/>
    </location>
</feature>
<dbReference type="Pfam" id="PF00571">
    <property type="entry name" value="CBS"/>
    <property type="match status" value="1"/>
</dbReference>
<proteinExistence type="predicted"/>
<evidence type="ECO:0000313" key="3">
    <source>
        <dbReference type="Proteomes" id="UP000645612"/>
    </source>
</evidence>
<dbReference type="AlphaFoldDB" id="A0A8I1AZL4"/>
<organism evidence="2 3">
    <name type="scientific">Burkholderia cepacia</name>
    <name type="common">Pseudomonas cepacia</name>
    <dbReference type="NCBI Taxonomy" id="292"/>
    <lineage>
        <taxon>Bacteria</taxon>
        <taxon>Pseudomonadati</taxon>
        <taxon>Pseudomonadota</taxon>
        <taxon>Betaproteobacteria</taxon>
        <taxon>Burkholderiales</taxon>
        <taxon>Burkholderiaceae</taxon>
        <taxon>Burkholderia</taxon>
        <taxon>Burkholderia cepacia complex</taxon>
    </lineage>
</organism>
<sequence length="62" mass="6599">MHAIDVMTPSVVSVKPDMTVQQTAALLVENGISGAPVIDGMPLSLIRPCLASLKKMSYKTWG</sequence>
<dbReference type="InterPro" id="IPR000644">
    <property type="entry name" value="CBS_dom"/>
</dbReference>
<dbReference type="SUPFAM" id="SSF54631">
    <property type="entry name" value="CBS-domain pair"/>
    <property type="match status" value="1"/>
</dbReference>
<dbReference type="InterPro" id="IPR046342">
    <property type="entry name" value="CBS_dom_sf"/>
</dbReference>
<dbReference type="Proteomes" id="UP000645612">
    <property type="component" value="Unassembled WGS sequence"/>
</dbReference>
<comment type="caution">
    <text evidence="2">The sequence shown here is derived from an EMBL/GenBank/DDBJ whole genome shotgun (WGS) entry which is preliminary data.</text>
</comment>
<evidence type="ECO:0000313" key="2">
    <source>
        <dbReference type="EMBL" id="MBH9702152.1"/>
    </source>
</evidence>
<name>A0A8I1AZL4_BURCE</name>
<protein>
    <submittedName>
        <fullName evidence="2">CBS domain-containing protein</fullName>
    </submittedName>
</protein>
<accession>A0A8I1AZL4</accession>
<gene>
    <name evidence="2" type="ORF">JAO13_37560</name>
</gene>